<proteinExistence type="predicted"/>
<dbReference type="EMBL" id="KX870073">
    <property type="protein sequence ID" value="APZ79456.1"/>
    <property type="molecule type" value="Genomic_DNA"/>
</dbReference>
<accession>A0A1P8VS68</accession>
<protein>
    <submittedName>
        <fullName evidence="1">CpsK</fullName>
    </submittedName>
</protein>
<reference evidence="1" key="1">
    <citation type="submission" date="2017-01" db="EMBL/GenBank/DDBJ databases">
        <title>Genetic analysis of capsular polysaccharide synthesis gene clusters from non-serotypeable of Streptococcus suis.</title>
        <authorList>
            <person name="Qiu X."/>
            <person name="Zheng H."/>
        </authorList>
    </citation>
    <scope>NUCLEOTIDE SEQUENCE</scope>
    <source>
        <strain evidence="1">1644050</strain>
    </source>
</reference>
<evidence type="ECO:0000313" key="1">
    <source>
        <dbReference type="EMBL" id="APZ79456.1"/>
    </source>
</evidence>
<name>A0A1P8VS68_STRSU</name>
<gene>
    <name evidence="1" type="primary">cpsK</name>
    <name evidence="1" type="ORF">1644050.seq-orf11</name>
</gene>
<sequence length="262" mass="30840">MNENFSVLISSCDKFSDLWKEHIRLYRENWQGKVVKTYLVTDKETSQTFEDVEIIVAPAECDFPMRIKHALQYIETPFVLLTLDDYFTINSIKSDNLNYLSNRAEKESIDFLMLYDRRKDDSNKYKELNILEQIDLSKKYAVTLYPAIWNKEFLSKTIKEDLSPWLYEVSLTKTAIEERAKCFYSPSGTFRILDVVRKGKVLHKADRYFKKNGINIGDRPLIGGVTEIKLAIIDRLNWYAPKWFVSLLKNVGRKFGMEFYSD</sequence>
<organism evidence="1">
    <name type="scientific">Streptococcus suis</name>
    <dbReference type="NCBI Taxonomy" id="1307"/>
    <lineage>
        <taxon>Bacteria</taxon>
        <taxon>Bacillati</taxon>
        <taxon>Bacillota</taxon>
        <taxon>Bacilli</taxon>
        <taxon>Lactobacillales</taxon>
        <taxon>Streptococcaceae</taxon>
        <taxon>Streptococcus</taxon>
    </lineage>
</organism>
<dbReference type="AlphaFoldDB" id="A0A1P8VS68"/>